<evidence type="ECO:0000313" key="3">
    <source>
        <dbReference type="EMBL" id="GAA4329641.1"/>
    </source>
</evidence>
<sequence>MTTIAATTKKRIESIDILRGIVMMIMALDHARDFFTHNSYDPTDLTKASTGLFLTRFITHFCAPTFVFLAGTGAFLSLNRGKTKGEASVFLLTRGLWLVLLELTVVGIGWSFDPGIHFLFVQVIWALGISMVVLSLLIYLPVPAIAAVGLVMIFGHNLLDSIKPENFEGGKAAWHFIHVMGMADLSKDYHVFVLYPLIPWIGVMAVGYSFGKLFKLEPDKRQKLFYTIGASTLALFVIVRAYNHYGDPNQWTDQGVWYRTILSFVNVQKYPPSLDYLLITLGTSITMLGVLEHVQNRFTNIALVFGRVPLFYYILHLYLLHTMGVIAYIVVKNHAPNSAIMQNGAPLYFVYMMWALALFILYFPCRWYMKYKMTHKQWWLSYL</sequence>
<keyword evidence="1" id="KW-1133">Transmembrane helix</keyword>
<evidence type="ECO:0000256" key="1">
    <source>
        <dbReference type="SAM" id="Phobius"/>
    </source>
</evidence>
<keyword evidence="1" id="KW-0472">Membrane</keyword>
<feature type="transmembrane region" description="Helical" evidence="1">
    <location>
        <begin position="273"/>
        <end position="291"/>
    </location>
</feature>
<gene>
    <name evidence="3" type="ORF">GCM10023149_34430</name>
</gene>
<feature type="transmembrane region" description="Helical" evidence="1">
    <location>
        <begin position="223"/>
        <end position="242"/>
    </location>
</feature>
<dbReference type="RefSeq" id="WP_345212374.1">
    <property type="nucleotide sequence ID" value="NZ_BAABFT010000009.1"/>
</dbReference>
<dbReference type="PANTHER" id="PTHR40407:SF1">
    <property type="entry name" value="HEPARAN-ALPHA-GLUCOSAMINIDE N-ACETYLTRANSFERASE CATALYTIC DOMAIN-CONTAINING PROTEIN"/>
    <property type="match status" value="1"/>
</dbReference>
<comment type="caution">
    <text evidence="3">The sequence shown here is derived from an EMBL/GenBank/DDBJ whole genome shotgun (WGS) entry which is preliminary data.</text>
</comment>
<keyword evidence="1" id="KW-0812">Transmembrane</keyword>
<feature type="transmembrane region" description="Helical" evidence="1">
    <location>
        <begin position="142"/>
        <end position="159"/>
    </location>
</feature>
<feature type="transmembrane region" description="Helical" evidence="1">
    <location>
        <begin position="90"/>
        <end position="110"/>
    </location>
</feature>
<evidence type="ECO:0000259" key="2">
    <source>
        <dbReference type="Pfam" id="PF07786"/>
    </source>
</evidence>
<feature type="domain" description="Heparan-alpha-glucosaminide N-acetyltransferase catalytic" evidence="2">
    <location>
        <begin position="11"/>
        <end position="222"/>
    </location>
</feature>
<dbReference type="InterPro" id="IPR012429">
    <property type="entry name" value="HGSNAT_cat"/>
</dbReference>
<dbReference type="Proteomes" id="UP001500582">
    <property type="component" value="Unassembled WGS sequence"/>
</dbReference>
<proteinExistence type="predicted"/>
<feature type="transmembrane region" description="Helical" evidence="1">
    <location>
        <begin position="351"/>
        <end position="369"/>
    </location>
</feature>
<feature type="transmembrane region" description="Helical" evidence="1">
    <location>
        <begin position="57"/>
        <end position="78"/>
    </location>
</feature>
<accession>A0ABP8GTK6</accession>
<feature type="transmembrane region" description="Helical" evidence="1">
    <location>
        <begin position="311"/>
        <end position="331"/>
    </location>
</feature>
<evidence type="ECO:0000313" key="4">
    <source>
        <dbReference type="Proteomes" id="UP001500582"/>
    </source>
</evidence>
<dbReference type="PANTHER" id="PTHR40407">
    <property type="entry name" value="MEMBRANE PROTEIN-LIKE PROTEIN"/>
    <property type="match status" value="1"/>
</dbReference>
<dbReference type="EMBL" id="BAABFT010000009">
    <property type="protein sequence ID" value="GAA4329641.1"/>
    <property type="molecule type" value="Genomic_DNA"/>
</dbReference>
<organism evidence="3 4">
    <name type="scientific">Mucilaginibacter gynuensis</name>
    <dbReference type="NCBI Taxonomy" id="1302236"/>
    <lineage>
        <taxon>Bacteria</taxon>
        <taxon>Pseudomonadati</taxon>
        <taxon>Bacteroidota</taxon>
        <taxon>Sphingobacteriia</taxon>
        <taxon>Sphingobacteriales</taxon>
        <taxon>Sphingobacteriaceae</taxon>
        <taxon>Mucilaginibacter</taxon>
    </lineage>
</organism>
<protein>
    <submittedName>
        <fullName evidence="3">Heparan-alpha-glucosaminide N-acetyltransferase domain-containing protein</fullName>
    </submittedName>
</protein>
<reference evidence="4" key="1">
    <citation type="journal article" date="2019" name="Int. J. Syst. Evol. Microbiol.">
        <title>The Global Catalogue of Microorganisms (GCM) 10K type strain sequencing project: providing services to taxonomists for standard genome sequencing and annotation.</title>
        <authorList>
            <consortium name="The Broad Institute Genomics Platform"/>
            <consortium name="The Broad Institute Genome Sequencing Center for Infectious Disease"/>
            <person name="Wu L."/>
            <person name="Ma J."/>
        </authorList>
    </citation>
    <scope>NUCLEOTIDE SEQUENCE [LARGE SCALE GENOMIC DNA]</scope>
    <source>
        <strain evidence="4">JCM 17705</strain>
    </source>
</reference>
<feature type="transmembrane region" description="Helical" evidence="1">
    <location>
        <begin position="189"/>
        <end position="211"/>
    </location>
</feature>
<dbReference type="Pfam" id="PF07786">
    <property type="entry name" value="HGSNAT_cat"/>
    <property type="match status" value="1"/>
</dbReference>
<name>A0ABP8GTK6_9SPHI</name>
<keyword evidence="4" id="KW-1185">Reference proteome</keyword>